<gene>
    <name evidence="9" type="ORF">RIMI_LOCUS14216117</name>
</gene>
<keyword evidence="6 8" id="KW-1133">Transmembrane helix</keyword>
<evidence type="ECO:0000256" key="2">
    <source>
        <dbReference type="ARBA" id="ARBA00022427"/>
    </source>
</evidence>
<name>A0ABN9M001_9NEOB</name>
<comment type="subcellular location">
    <subcellularLocation>
        <location evidence="8">Cell junction</location>
        <location evidence="8">Tight junction</location>
    </subcellularLocation>
    <subcellularLocation>
        <location evidence="8">Cell membrane</location>
        <topology evidence="8">Multi-pass membrane protein</topology>
    </subcellularLocation>
</comment>
<keyword evidence="4 8" id="KW-0812">Transmembrane</keyword>
<evidence type="ECO:0000313" key="10">
    <source>
        <dbReference type="Proteomes" id="UP001176940"/>
    </source>
</evidence>
<keyword evidence="3 8" id="KW-1003">Cell membrane</keyword>
<comment type="similarity">
    <text evidence="1 8">Belongs to the claudin family.</text>
</comment>
<organism evidence="9 10">
    <name type="scientific">Ranitomeya imitator</name>
    <name type="common">mimic poison frog</name>
    <dbReference type="NCBI Taxonomy" id="111125"/>
    <lineage>
        <taxon>Eukaryota</taxon>
        <taxon>Metazoa</taxon>
        <taxon>Chordata</taxon>
        <taxon>Craniata</taxon>
        <taxon>Vertebrata</taxon>
        <taxon>Euteleostomi</taxon>
        <taxon>Amphibia</taxon>
        <taxon>Batrachia</taxon>
        <taxon>Anura</taxon>
        <taxon>Neobatrachia</taxon>
        <taxon>Hyloidea</taxon>
        <taxon>Dendrobatidae</taxon>
        <taxon>Dendrobatinae</taxon>
        <taxon>Ranitomeya</taxon>
    </lineage>
</organism>
<evidence type="ECO:0000256" key="6">
    <source>
        <dbReference type="ARBA" id="ARBA00022989"/>
    </source>
</evidence>
<comment type="caution">
    <text evidence="8">Lacks conserved residue(s) required for the propagation of feature annotation.</text>
</comment>
<evidence type="ECO:0000313" key="9">
    <source>
        <dbReference type="EMBL" id="CAJ0953181.1"/>
    </source>
</evidence>
<reference evidence="9" key="1">
    <citation type="submission" date="2023-07" db="EMBL/GenBank/DDBJ databases">
        <authorList>
            <person name="Stuckert A."/>
        </authorList>
    </citation>
    <scope>NUCLEOTIDE SEQUENCE</scope>
</reference>
<dbReference type="InterPro" id="IPR006187">
    <property type="entry name" value="Claudin"/>
</dbReference>
<protein>
    <recommendedName>
        <fullName evidence="8">Claudin</fullName>
    </recommendedName>
</protein>
<keyword evidence="2 8" id="KW-0796">Tight junction</keyword>
<evidence type="ECO:0000256" key="7">
    <source>
        <dbReference type="ARBA" id="ARBA00023136"/>
    </source>
</evidence>
<dbReference type="PANTHER" id="PTHR12002">
    <property type="entry name" value="CLAUDIN"/>
    <property type="match status" value="1"/>
</dbReference>
<evidence type="ECO:0000256" key="1">
    <source>
        <dbReference type="ARBA" id="ARBA00008295"/>
    </source>
</evidence>
<evidence type="ECO:0000256" key="8">
    <source>
        <dbReference type="RuleBase" id="RU060637"/>
    </source>
</evidence>
<dbReference type="EMBL" id="CAUEEQ010036348">
    <property type="protein sequence ID" value="CAJ0953181.1"/>
    <property type="molecule type" value="Genomic_DNA"/>
</dbReference>
<accession>A0ABN9M001</accession>
<proteinExistence type="inferred from homology"/>
<keyword evidence="7 8" id="KW-0472">Membrane</keyword>
<dbReference type="Gene3D" id="1.20.140.150">
    <property type="match status" value="1"/>
</dbReference>
<feature type="transmembrane region" description="Helical" evidence="8">
    <location>
        <begin position="108"/>
        <end position="133"/>
    </location>
</feature>
<dbReference type="Proteomes" id="UP001176940">
    <property type="component" value="Unassembled WGS sequence"/>
</dbReference>
<dbReference type="InterPro" id="IPR017974">
    <property type="entry name" value="Claudin_CS"/>
</dbReference>
<comment type="caution">
    <text evidence="9">The sequence shown here is derived from an EMBL/GenBank/DDBJ whole genome shotgun (WGS) entry which is preliminary data.</text>
</comment>
<keyword evidence="5 8" id="KW-0965">Cell junction</keyword>
<dbReference type="PROSITE" id="PS01346">
    <property type="entry name" value="CLAUDIN"/>
    <property type="match status" value="1"/>
</dbReference>
<evidence type="ECO:0000256" key="5">
    <source>
        <dbReference type="ARBA" id="ARBA00022949"/>
    </source>
</evidence>
<sequence length="188" mass="21068">MEKQTFLVQAPSQPHLNIYTPLVKEATTPLSKRQHSNTMKTKEISKQVKIVKIVEKYNEKKVFDPSGKQDLILGGKNPCCQAQQSDHLSVIKIFRLSLGNSELQLPPYVFYGIKIIAFIFCVCGTGAVIGAVVSNEWRVTSRASSVITATWVFQGLWMNCAGNALGSYHCRPHLTIFRVEGNFCVKYE</sequence>
<keyword evidence="10" id="KW-1185">Reference proteome</keyword>
<evidence type="ECO:0000256" key="4">
    <source>
        <dbReference type="ARBA" id="ARBA00022692"/>
    </source>
</evidence>
<comment type="function">
    <text evidence="8">Claudins function as major constituents of the tight junction complexes that regulate the permeability of epithelia.</text>
</comment>
<evidence type="ECO:0000256" key="3">
    <source>
        <dbReference type="ARBA" id="ARBA00022475"/>
    </source>
</evidence>